<sequence length="246" mass="26889">MDRVYSFPKEAKHYHCFVSDSDIKQHVDYRSAKSGDADSALSLISDLALDFLVSLKGEFPSGSIFVSPYAKEAAGDNALPLMLSLLCAELLDGSSETDIVQMQRVFHTGADPMERLISRPSFEGAVQHGGHYVLVDDVTSMGSTLAELANYLLLNGGKVVGTLLLVNAGRSKDFRALKKHIRLLEARFGDEIKDIFGIHIPALTANEASYLVGFRTADEIRNRCAKAEKETSKRLLSKGHTRSAGQ</sequence>
<gene>
    <name evidence="1" type="ORF">DEO68_00380</name>
</gene>
<dbReference type="Gene3D" id="3.40.50.2020">
    <property type="match status" value="1"/>
</dbReference>
<evidence type="ECO:0000313" key="1">
    <source>
        <dbReference type="EMBL" id="HCA00651.1"/>
    </source>
</evidence>
<accession>A0A3D0KBV0</accession>
<organism evidence="1">
    <name type="scientific">Halomonas campaniensis</name>
    <dbReference type="NCBI Taxonomy" id="213554"/>
    <lineage>
        <taxon>Bacteria</taxon>
        <taxon>Pseudomonadati</taxon>
        <taxon>Pseudomonadota</taxon>
        <taxon>Gammaproteobacteria</taxon>
        <taxon>Oceanospirillales</taxon>
        <taxon>Halomonadaceae</taxon>
        <taxon>Halomonas</taxon>
    </lineage>
</organism>
<comment type="caution">
    <text evidence="1">The sequence shown here is derived from an EMBL/GenBank/DDBJ whole genome shotgun (WGS) entry which is preliminary data.</text>
</comment>
<dbReference type="SUPFAM" id="SSF53271">
    <property type="entry name" value="PRTase-like"/>
    <property type="match status" value="1"/>
</dbReference>
<dbReference type="InterPro" id="IPR000836">
    <property type="entry name" value="PRTase_dom"/>
</dbReference>
<protein>
    <submittedName>
        <fullName evidence="1">Conjugal transfer protein TraN</fullName>
    </submittedName>
</protein>
<dbReference type="CDD" id="cd06223">
    <property type="entry name" value="PRTases_typeI"/>
    <property type="match status" value="1"/>
</dbReference>
<dbReference type="EMBL" id="DOTR01000004">
    <property type="protein sequence ID" value="HCA00651.1"/>
    <property type="molecule type" value="Genomic_DNA"/>
</dbReference>
<dbReference type="AlphaFoldDB" id="A0A3D0KBV0"/>
<reference evidence="1" key="1">
    <citation type="journal article" date="2018" name="Nat. Biotechnol.">
        <title>A standardized bacterial taxonomy based on genome phylogeny substantially revises the tree of life.</title>
        <authorList>
            <person name="Parks D.H."/>
            <person name="Chuvochina M."/>
            <person name="Waite D.W."/>
            <person name="Rinke C."/>
            <person name="Skarshewski A."/>
            <person name="Chaumeil P.A."/>
            <person name="Hugenholtz P."/>
        </authorList>
    </citation>
    <scope>NUCLEOTIDE SEQUENCE [LARGE SCALE GENOMIC DNA]</scope>
    <source>
        <strain evidence="1">UBA11284</strain>
    </source>
</reference>
<name>A0A3D0KBV0_9GAMM</name>
<dbReference type="InterPro" id="IPR029057">
    <property type="entry name" value="PRTase-like"/>
</dbReference>
<proteinExistence type="predicted"/>